<feature type="transmembrane region" description="Helical" evidence="10">
    <location>
        <begin position="162"/>
        <end position="187"/>
    </location>
</feature>
<feature type="transmembrane region" description="Helical" evidence="10">
    <location>
        <begin position="309"/>
        <end position="329"/>
    </location>
</feature>
<dbReference type="Pfam" id="PF00654">
    <property type="entry name" value="Voltage_CLC"/>
    <property type="match status" value="1"/>
</dbReference>
<evidence type="ECO:0000256" key="4">
    <source>
        <dbReference type="ARBA" id="ARBA00022989"/>
    </source>
</evidence>
<sequence>MKPAAPAAPRAPGYHGDDRWLLLWAALIGVVGALATVAFHEGMAFTERLATQHPGSLVHAAEALAPWRRALTPALGGVFAGAILWLAQRIAKGRKQPDYLEAIAIGDGRQGVKDTLLHSLSSLCTIGSGGSIGREGAMVQLAAATGSWIGQLARFDGDDLRLLLACGAAAGFAAAYDAALSGAIFIAEIVYGTLAIRRLGPLMVASVVSEVTVHQALGYAPVYKIPPLHVASLWELPLFLLMGLILGALAPLFMVTLDGAHRLAARLRLALPLKLALGGLVVGAISIWWPQVWGNGYSVVNDVLKHPWPLALVAAVLIAKVFATAATTGSGAVGGVFTPTIFVGALLGLLAGSAAHALWPGSSLPVVYAVIGMGAFLAATTHAPLMSFLIVFEMTLEYQLVPALMLSCLAAYHVSRAIRPQSIYHEALHRDTANEEDVVDSAPPPVSR</sequence>
<evidence type="ECO:0000256" key="10">
    <source>
        <dbReference type="SAM" id="Phobius"/>
    </source>
</evidence>
<dbReference type="InterPro" id="IPR001807">
    <property type="entry name" value="ClC"/>
</dbReference>
<evidence type="ECO:0000256" key="7">
    <source>
        <dbReference type="ARBA" id="ARBA00023173"/>
    </source>
</evidence>
<feature type="transmembrane region" description="Helical" evidence="10">
    <location>
        <begin position="365"/>
        <end position="392"/>
    </location>
</feature>
<name>T1CD79_9ZZZZ</name>
<feature type="transmembrane region" description="Helical" evidence="10">
    <location>
        <begin position="269"/>
        <end position="289"/>
    </location>
</feature>
<dbReference type="AlphaFoldDB" id="T1CD79"/>
<feature type="transmembrane region" description="Helical" evidence="10">
    <location>
        <begin position="20"/>
        <end position="39"/>
    </location>
</feature>
<evidence type="ECO:0000256" key="1">
    <source>
        <dbReference type="ARBA" id="ARBA00004141"/>
    </source>
</evidence>
<keyword evidence="2" id="KW-0813">Transport</keyword>
<evidence type="ECO:0000256" key="2">
    <source>
        <dbReference type="ARBA" id="ARBA00022448"/>
    </source>
</evidence>
<keyword evidence="7" id="KW-0869">Chloride channel</keyword>
<evidence type="ECO:0000256" key="8">
    <source>
        <dbReference type="ARBA" id="ARBA00023214"/>
    </source>
</evidence>
<dbReference type="Gene3D" id="1.10.3080.10">
    <property type="entry name" value="Clc chloride channel"/>
    <property type="match status" value="1"/>
</dbReference>
<keyword evidence="8" id="KW-0868">Chloride</keyword>
<reference evidence="12" key="1">
    <citation type="submission" date="2013-08" db="EMBL/GenBank/DDBJ databases">
        <authorList>
            <person name="Mendez C."/>
            <person name="Richter M."/>
            <person name="Ferrer M."/>
            <person name="Sanchez J."/>
        </authorList>
    </citation>
    <scope>NUCLEOTIDE SEQUENCE</scope>
</reference>
<dbReference type="PANTHER" id="PTHR43427:SF6">
    <property type="entry name" value="CHLORIDE CHANNEL PROTEIN CLC-E"/>
    <property type="match status" value="1"/>
</dbReference>
<keyword evidence="6 10" id="KW-0472">Membrane</keyword>
<evidence type="ECO:0000256" key="9">
    <source>
        <dbReference type="ARBA" id="ARBA00023303"/>
    </source>
</evidence>
<dbReference type="EMBL" id="AUZZ01005870">
    <property type="protein sequence ID" value="EQD48029.1"/>
    <property type="molecule type" value="Genomic_DNA"/>
</dbReference>
<proteinExistence type="predicted"/>
<dbReference type="NCBIfam" id="NF002505">
    <property type="entry name" value="PRK01862.1"/>
    <property type="match status" value="1"/>
</dbReference>
<dbReference type="EMBL" id="AUZY01004336">
    <property type="protein sequence ID" value="EQD63834.1"/>
    <property type="molecule type" value="Genomic_DNA"/>
</dbReference>
<feature type="transmembrane region" description="Helical" evidence="10">
    <location>
        <begin position="70"/>
        <end position="87"/>
    </location>
</feature>
<feature type="transmembrane region" description="Helical" evidence="10">
    <location>
        <begin position="236"/>
        <end position="257"/>
    </location>
</feature>
<protein>
    <submittedName>
        <fullName evidence="12">Voltage-gated ClC-type chloride channel ClcB</fullName>
    </submittedName>
</protein>
<dbReference type="GO" id="GO:0034707">
    <property type="term" value="C:chloride channel complex"/>
    <property type="evidence" value="ECO:0007669"/>
    <property type="project" value="UniProtKB-KW"/>
</dbReference>
<dbReference type="CDD" id="cd00400">
    <property type="entry name" value="Voltage_gated_ClC"/>
    <property type="match status" value="1"/>
</dbReference>
<evidence type="ECO:0000256" key="5">
    <source>
        <dbReference type="ARBA" id="ARBA00023065"/>
    </source>
</evidence>
<evidence type="ECO:0000256" key="6">
    <source>
        <dbReference type="ARBA" id="ARBA00023136"/>
    </source>
</evidence>
<evidence type="ECO:0000256" key="3">
    <source>
        <dbReference type="ARBA" id="ARBA00022692"/>
    </source>
</evidence>
<keyword evidence="4 10" id="KW-1133">Transmembrane helix</keyword>
<dbReference type="SUPFAM" id="SSF81340">
    <property type="entry name" value="Clc chloride channel"/>
    <property type="match status" value="1"/>
</dbReference>
<organism evidence="12">
    <name type="scientific">mine drainage metagenome</name>
    <dbReference type="NCBI Taxonomy" id="410659"/>
    <lineage>
        <taxon>unclassified sequences</taxon>
        <taxon>metagenomes</taxon>
        <taxon>ecological metagenomes</taxon>
    </lineage>
</organism>
<dbReference type="GO" id="GO:0005254">
    <property type="term" value="F:chloride channel activity"/>
    <property type="evidence" value="ECO:0007669"/>
    <property type="project" value="UniProtKB-KW"/>
</dbReference>
<evidence type="ECO:0000313" key="11">
    <source>
        <dbReference type="EMBL" id="EQD48029.1"/>
    </source>
</evidence>
<keyword evidence="9" id="KW-0407">Ion channel</keyword>
<dbReference type="PRINTS" id="PR00762">
    <property type="entry name" value="CLCHANNEL"/>
</dbReference>
<keyword evidence="5" id="KW-0406">Ion transport</keyword>
<dbReference type="InterPro" id="IPR014743">
    <property type="entry name" value="Cl-channel_core"/>
</dbReference>
<comment type="subcellular location">
    <subcellularLocation>
        <location evidence="1">Membrane</location>
        <topology evidence="1">Multi-pass membrane protein</topology>
    </subcellularLocation>
</comment>
<comment type="caution">
    <text evidence="12">The sequence shown here is derived from an EMBL/GenBank/DDBJ whole genome shotgun (WGS) entry which is preliminary data.</text>
</comment>
<gene>
    <name evidence="12" type="ORF">B1B_06836</name>
    <name evidence="11" type="ORF">B2A_08170</name>
</gene>
<dbReference type="InterPro" id="IPR050368">
    <property type="entry name" value="ClC-type_chloride_channel"/>
</dbReference>
<dbReference type="GO" id="GO:0005886">
    <property type="term" value="C:plasma membrane"/>
    <property type="evidence" value="ECO:0007669"/>
    <property type="project" value="TreeGrafter"/>
</dbReference>
<dbReference type="PANTHER" id="PTHR43427">
    <property type="entry name" value="CHLORIDE CHANNEL PROTEIN CLC-E"/>
    <property type="match status" value="1"/>
</dbReference>
<keyword evidence="3 10" id="KW-0812">Transmembrane</keyword>
<accession>T1CD79</accession>
<reference evidence="12" key="2">
    <citation type="journal article" date="2014" name="ISME J.">
        <title>Microbial stratification in low pH oxic and suboxic macroscopic growths along an acid mine drainage.</title>
        <authorList>
            <person name="Mendez-Garcia C."/>
            <person name="Mesa V."/>
            <person name="Sprenger R.R."/>
            <person name="Richter M."/>
            <person name="Diez M.S."/>
            <person name="Solano J."/>
            <person name="Bargiela R."/>
            <person name="Golyshina O.V."/>
            <person name="Manteca A."/>
            <person name="Ramos J.L."/>
            <person name="Gallego J.R."/>
            <person name="Llorente I."/>
            <person name="Martins Dos Santos V.A."/>
            <person name="Jensen O.N."/>
            <person name="Pelaez A.I."/>
            <person name="Sanchez J."/>
            <person name="Ferrer M."/>
        </authorList>
    </citation>
    <scope>NUCLEOTIDE SEQUENCE</scope>
</reference>
<feature type="transmembrane region" description="Helical" evidence="10">
    <location>
        <begin position="336"/>
        <end position="359"/>
    </location>
</feature>
<evidence type="ECO:0000313" key="12">
    <source>
        <dbReference type="EMBL" id="EQD63834.1"/>
    </source>
</evidence>